<feature type="transmembrane region" description="Helical" evidence="1">
    <location>
        <begin position="70"/>
        <end position="98"/>
    </location>
</feature>
<proteinExistence type="predicted"/>
<evidence type="ECO:0000313" key="3">
    <source>
        <dbReference type="Proteomes" id="UP000648801"/>
    </source>
</evidence>
<accession>A0A916W596</accession>
<reference evidence="2" key="1">
    <citation type="journal article" date="2014" name="Int. J. Syst. Evol. Microbiol.">
        <title>Complete genome sequence of Corynebacterium casei LMG S-19264T (=DSM 44701T), isolated from a smear-ripened cheese.</title>
        <authorList>
            <consortium name="US DOE Joint Genome Institute (JGI-PGF)"/>
            <person name="Walter F."/>
            <person name="Albersmeier A."/>
            <person name="Kalinowski J."/>
            <person name="Ruckert C."/>
        </authorList>
    </citation>
    <scope>NUCLEOTIDE SEQUENCE</scope>
    <source>
        <strain evidence="2">CGMCC 1.15447</strain>
    </source>
</reference>
<comment type="caution">
    <text evidence="2">The sequence shown here is derived from an EMBL/GenBank/DDBJ whole genome shotgun (WGS) entry which is preliminary data.</text>
</comment>
<dbReference type="AlphaFoldDB" id="A0A916W596"/>
<feature type="transmembrane region" description="Helical" evidence="1">
    <location>
        <begin position="110"/>
        <end position="129"/>
    </location>
</feature>
<feature type="transmembrane region" description="Helical" evidence="1">
    <location>
        <begin position="202"/>
        <end position="227"/>
    </location>
</feature>
<dbReference type="EMBL" id="BMJB01000001">
    <property type="protein sequence ID" value="GGA69074.1"/>
    <property type="molecule type" value="Genomic_DNA"/>
</dbReference>
<organism evidence="2 3">
    <name type="scientific">Edaphobacter acidisoli</name>
    <dbReference type="NCBI Taxonomy" id="2040573"/>
    <lineage>
        <taxon>Bacteria</taxon>
        <taxon>Pseudomonadati</taxon>
        <taxon>Acidobacteriota</taxon>
        <taxon>Terriglobia</taxon>
        <taxon>Terriglobales</taxon>
        <taxon>Acidobacteriaceae</taxon>
        <taxon>Edaphobacter</taxon>
    </lineage>
</organism>
<feature type="transmembrane region" description="Helical" evidence="1">
    <location>
        <begin position="149"/>
        <end position="168"/>
    </location>
</feature>
<reference evidence="2" key="2">
    <citation type="submission" date="2020-09" db="EMBL/GenBank/DDBJ databases">
        <authorList>
            <person name="Sun Q."/>
            <person name="Zhou Y."/>
        </authorList>
    </citation>
    <scope>NUCLEOTIDE SEQUENCE</scope>
    <source>
        <strain evidence="2">CGMCC 1.15447</strain>
    </source>
</reference>
<dbReference type="Proteomes" id="UP000648801">
    <property type="component" value="Unassembled WGS sequence"/>
</dbReference>
<keyword evidence="1" id="KW-1133">Transmembrane helix</keyword>
<sequence length="300" mass="32722">MTEMSVIHFLTCLSPILCIVVVYLLLRSKVARAYLYLVALLSVKALSTCGLVALLYLVGHGVSKYKLYPIYFYTYWSSFAVEGVLALFVIYGIFLLAMDPLPGLKKLGVLIFRWVGAISIAVALGVAFTPHASGIKFMTATITQLQQTTSILTLCLLLFVCFAIRPMGLSYRSRIFGVSLGLGMMATASLCTAAMISHSGNMYTTLSIVCVIAECSALLTWSAYFTFPEPQRKMILLPTTSPFLRWNQIAMVLGDEPGYVALGEVSPDVFAPAELEIMRRASAKMQPALEPPAAMHSLSA</sequence>
<keyword evidence="3" id="KW-1185">Reference proteome</keyword>
<keyword evidence="1" id="KW-0472">Membrane</keyword>
<evidence type="ECO:0000256" key="1">
    <source>
        <dbReference type="SAM" id="Phobius"/>
    </source>
</evidence>
<protein>
    <submittedName>
        <fullName evidence="2">Uncharacterized protein</fullName>
    </submittedName>
</protein>
<evidence type="ECO:0000313" key="2">
    <source>
        <dbReference type="EMBL" id="GGA69074.1"/>
    </source>
</evidence>
<gene>
    <name evidence="2" type="ORF">GCM10011507_20700</name>
</gene>
<feature type="transmembrane region" description="Helical" evidence="1">
    <location>
        <begin position="6"/>
        <end position="26"/>
    </location>
</feature>
<keyword evidence="1" id="KW-0812">Transmembrane</keyword>
<feature type="transmembrane region" description="Helical" evidence="1">
    <location>
        <begin position="175"/>
        <end position="196"/>
    </location>
</feature>
<feature type="transmembrane region" description="Helical" evidence="1">
    <location>
        <begin position="33"/>
        <end position="58"/>
    </location>
</feature>
<name>A0A916W596_9BACT</name>